<dbReference type="WBParaSite" id="JU765_v2.g6159.t1">
    <property type="protein sequence ID" value="JU765_v2.g6159.t1"/>
    <property type="gene ID" value="JU765_v2.g6159"/>
</dbReference>
<name>A0AC34RFN9_9BILA</name>
<organism evidence="1 2">
    <name type="scientific">Panagrolaimus sp. JU765</name>
    <dbReference type="NCBI Taxonomy" id="591449"/>
    <lineage>
        <taxon>Eukaryota</taxon>
        <taxon>Metazoa</taxon>
        <taxon>Ecdysozoa</taxon>
        <taxon>Nematoda</taxon>
        <taxon>Chromadorea</taxon>
        <taxon>Rhabditida</taxon>
        <taxon>Tylenchina</taxon>
        <taxon>Panagrolaimomorpha</taxon>
        <taxon>Panagrolaimoidea</taxon>
        <taxon>Panagrolaimidae</taxon>
        <taxon>Panagrolaimus</taxon>
    </lineage>
</organism>
<sequence length="494" mass="56366">MSFTHRENATCIALSNQADKLYNLSRTCSPDFDKSLCWYNVTFGEQGHRQCPFTFCTSIPGCDQVATSYMVNRMCYTNGTWGESGYSECIDVLKNHQRCIAGYCQTCPDLLREAVINVSLTLSVISVAVLVSALILFSIFDSIQCRRLSIHKQLAIAFVFRFTVLAIWTIANTSNAFRDCTHYNSIPLREWEWLCKLLLWLVIYFQVSSVMWMLIEGLYLYSRFTVFAMRHGEAPYWIYLSAGWGIPFVVVNSWAIVHQYQSSKNVNSFCWVPYAQGPHLWILAGTMGLALILNVLLLLAIVFILVQKLRSENSAESKKIWRTVKATILLVPLLGISNIPLFYEPEEPGAIYMLGSAILQHSQGIFIAVLYCFLNSEIQNAVKRQLSKVPFQWFSFLRRPQFETERTYVPEQGVVNKRLGMPMEELNQSSSMIVSTSPPQTRNGSKVPENDKNIGFYGMILAKIYVKSKVATCNAFFVNARFHELIKLKWDVSK</sequence>
<dbReference type="Proteomes" id="UP000887576">
    <property type="component" value="Unplaced"/>
</dbReference>
<reference evidence="2" key="1">
    <citation type="submission" date="2022-11" db="UniProtKB">
        <authorList>
            <consortium name="WormBaseParasite"/>
        </authorList>
    </citation>
    <scope>IDENTIFICATION</scope>
</reference>
<accession>A0AC34RFN9</accession>
<protein>
    <submittedName>
        <fullName evidence="2">Uncharacterized protein</fullName>
    </submittedName>
</protein>
<evidence type="ECO:0000313" key="2">
    <source>
        <dbReference type="WBParaSite" id="JU765_v2.g6159.t1"/>
    </source>
</evidence>
<evidence type="ECO:0000313" key="1">
    <source>
        <dbReference type="Proteomes" id="UP000887576"/>
    </source>
</evidence>
<proteinExistence type="predicted"/>